<organism evidence="2 3">
    <name type="scientific">Cyclobacterium jeungdonense</name>
    <dbReference type="NCBI Taxonomy" id="708087"/>
    <lineage>
        <taxon>Bacteria</taxon>
        <taxon>Pseudomonadati</taxon>
        <taxon>Bacteroidota</taxon>
        <taxon>Cytophagia</taxon>
        <taxon>Cytophagales</taxon>
        <taxon>Cyclobacteriaceae</taxon>
        <taxon>Cyclobacterium</taxon>
    </lineage>
</organism>
<dbReference type="SUPFAM" id="SSF50939">
    <property type="entry name" value="Sialidases"/>
    <property type="match status" value="1"/>
</dbReference>
<name>A0ABT8C9K2_9BACT</name>
<dbReference type="RefSeq" id="WP_163386432.1">
    <property type="nucleotide sequence ID" value="NZ_JAUFQS010000012.1"/>
</dbReference>
<keyword evidence="3" id="KW-1185">Reference proteome</keyword>
<proteinExistence type="predicted"/>
<keyword evidence="2" id="KW-0378">Hydrolase</keyword>
<dbReference type="EC" id="3.2.1.-" evidence="2"/>
<dbReference type="EMBL" id="JAUFQS010000012">
    <property type="protein sequence ID" value="MDN3688767.1"/>
    <property type="molecule type" value="Genomic_DNA"/>
</dbReference>
<protein>
    <submittedName>
        <fullName evidence="2">Sialidase family protein</fullName>
        <ecNumber evidence="2">3.2.1.-</ecNumber>
    </submittedName>
</protein>
<dbReference type="CDD" id="cd15482">
    <property type="entry name" value="Sialidase_non-viral"/>
    <property type="match status" value="1"/>
</dbReference>
<feature type="domain" description="Sialidase" evidence="1">
    <location>
        <begin position="77"/>
        <end position="351"/>
    </location>
</feature>
<evidence type="ECO:0000259" key="1">
    <source>
        <dbReference type="Pfam" id="PF13088"/>
    </source>
</evidence>
<sequence>MIHTWLVTISLAASYLLGQPAIEKGDPLPKEKKTVEVLQRLVSIDNVCAWPNLTKLDDGSIHASIFNQPSHARKEGSVEVWSTTDGGLFWKKSGVAVAHDKGTNRMNVAAGKNAKGELVVVASGWELKPGKTEDERMDLVRVLRAWISISNDGGKKWKTYKNGFPKAQEGMTEFIPFGDVLEALDGSLRVLAYAQSLDKEVNKVSLFKSDDQGKSWNWVSHISDASGPTAFAGGHNETAFYQTGPKTWIAAARRWKAGAAMDLFISEDDGANWQYLRQLTEENQHPGHITALENGDLLLTYGNRIPGEFGVAVKFSSDQGKTWSEEYLVVDDLKSRDCGYPSSVQLPDGSIMTAYYSNGNTIHDRYHMGTVIWKKP</sequence>
<gene>
    <name evidence="2" type="ORF">QWZ15_13075</name>
</gene>
<evidence type="ECO:0000313" key="3">
    <source>
        <dbReference type="Proteomes" id="UP001236663"/>
    </source>
</evidence>
<dbReference type="InterPro" id="IPR036278">
    <property type="entry name" value="Sialidase_sf"/>
</dbReference>
<dbReference type="Pfam" id="PF13088">
    <property type="entry name" value="BNR_2"/>
    <property type="match status" value="1"/>
</dbReference>
<dbReference type="Proteomes" id="UP001236663">
    <property type="component" value="Unassembled WGS sequence"/>
</dbReference>
<comment type="caution">
    <text evidence="2">The sequence shown here is derived from an EMBL/GenBank/DDBJ whole genome shotgun (WGS) entry which is preliminary data.</text>
</comment>
<reference evidence="3" key="1">
    <citation type="journal article" date="2019" name="Int. J. Syst. Evol. Microbiol.">
        <title>The Global Catalogue of Microorganisms (GCM) 10K type strain sequencing project: providing services to taxonomists for standard genome sequencing and annotation.</title>
        <authorList>
            <consortium name="The Broad Institute Genomics Platform"/>
            <consortium name="The Broad Institute Genome Sequencing Center for Infectious Disease"/>
            <person name="Wu L."/>
            <person name="Ma J."/>
        </authorList>
    </citation>
    <scope>NUCLEOTIDE SEQUENCE [LARGE SCALE GENOMIC DNA]</scope>
    <source>
        <strain evidence="3">CECT 7706</strain>
    </source>
</reference>
<dbReference type="GO" id="GO:0016798">
    <property type="term" value="F:hydrolase activity, acting on glycosyl bonds"/>
    <property type="evidence" value="ECO:0007669"/>
    <property type="project" value="UniProtKB-KW"/>
</dbReference>
<evidence type="ECO:0000313" key="2">
    <source>
        <dbReference type="EMBL" id="MDN3688767.1"/>
    </source>
</evidence>
<accession>A0ABT8C9K2</accession>
<dbReference type="InterPro" id="IPR011040">
    <property type="entry name" value="Sialidase"/>
</dbReference>
<dbReference type="PANTHER" id="PTHR38792:SF3">
    <property type="entry name" value="BNR_ASP-BOX REPEAT DOMAIN PROTEIN (AFU_ORTHOLOGUE AFUA_7G06430)-RELATED"/>
    <property type="match status" value="1"/>
</dbReference>
<dbReference type="Gene3D" id="2.120.10.10">
    <property type="match status" value="1"/>
</dbReference>
<dbReference type="PANTHER" id="PTHR38792">
    <property type="entry name" value="BNR/ASP-BOX REPEAT DOMAIN PROTEIN (AFU_ORTHOLOGUE AFUA_7G06430)-RELATED"/>
    <property type="match status" value="1"/>
</dbReference>
<keyword evidence="2" id="KW-0326">Glycosidase</keyword>